<dbReference type="EMBL" id="ARXU01000015">
    <property type="protein sequence ID" value="KGD60037.1"/>
    <property type="molecule type" value="Genomic_DNA"/>
</dbReference>
<dbReference type="Proteomes" id="UP000029443">
    <property type="component" value="Unassembled WGS sequence"/>
</dbReference>
<name>A0ABR4W9U4_9GAMM</name>
<evidence type="ECO:0000313" key="1">
    <source>
        <dbReference type="EMBL" id="KGD60037.1"/>
    </source>
</evidence>
<reference evidence="1 2" key="1">
    <citation type="submission" date="2012-09" db="EMBL/GenBank/DDBJ databases">
        <title>Genome Sequence of alkane-degrading Bacterium Alcanivorax jadensis T9.</title>
        <authorList>
            <person name="Lai Q."/>
            <person name="Shao Z."/>
        </authorList>
    </citation>
    <scope>NUCLEOTIDE SEQUENCE [LARGE SCALE GENOMIC DNA]</scope>
    <source>
        <strain evidence="1 2">T9</strain>
    </source>
</reference>
<keyword evidence="2" id="KW-1185">Reference proteome</keyword>
<gene>
    <name evidence="1" type="ORF">T9A_02993</name>
</gene>
<comment type="caution">
    <text evidence="1">The sequence shown here is derived from an EMBL/GenBank/DDBJ whole genome shotgun (WGS) entry which is preliminary data.</text>
</comment>
<proteinExistence type="predicted"/>
<organism evidence="1 2">
    <name type="scientific">Alcanivorax jadensis T9</name>
    <dbReference type="NCBI Taxonomy" id="1177181"/>
    <lineage>
        <taxon>Bacteria</taxon>
        <taxon>Pseudomonadati</taxon>
        <taxon>Pseudomonadota</taxon>
        <taxon>Gammaproteobacteria</taxon>
        <taxon>Oceanospirillales</taxon>
        <taxon>Alcanivoracaceae</taxon>
        <taxon>Alcanivorax</taxon>
    </lineage>
</organism>
<sequence length="105" mass="11476">MLLEPILALHMAVPQLLKVIGRWAVTCWGRLQARHSMEMVVMTIIPVLYVLSLKKLKNARLLMSMVGKISQALVTVIAQIAGEFVLLLGDGAGVTVATLTRNINL</sequence>
<protein>
    <submittedName>
        <fullName evidence="1">Uncharacterized protein</fullName>
    </submittedName>
</protein>
<evidence type="ECO:0000313" key="2">
    <source>
        <dbReference type="Proteomes" id="UP000029443"/>
    </source>
</evidence>
<accession>A0ABR4W9U4</accession>